<feature type="non-terminal residue" evidence="5">
    <location>
        <position position="151"/>
    </location>
</feature>
<protein>
    <submittedName>
        <fullName evidence="5">Lysyl-tRNA synthetase-related protein</fullName>
    </submittedName>
</protein>
<dbReference type="PRINTS" id="PR00982">
    <property type="entry name" value="TRNASYNTHLYS"/>
</dbReference>
<dbReference type="InterPro" id="IPR006195">
    <property type="entry name" value="aa-tRNA-synth_II"/>
</dbReference>
<reference evidence="5" key="2">
    <citation type="journal article" date="2014" name="ISME J.">
        <title>Microbial stratification in low pH oxic and suboxic macroscopic growths along an acid mine drainage.</title>
        <authorList>
            <person name="Mendez-Garcia C."/>
            <person name="Mesa V."/>
            <person name="Sprenger R.R."/>
            <person name="Richter M."/>
            <person name="Diez M.S."/>
            <person name="Solano J."/>
            <person name="Bargiela R."/>
            <person name="Golyshina O.V."/>
            <person name="Manteca A."/>
            <person name="Ramos J.L."/>
            <person name="Gallego J.R."/>
            <person name="Llorente I."/>
            <person name="Martins Dos Santos V.A."/>
            <person name="Jensen O.N."/>
            <person name="Pelaez A.I."/>
            <person name="Sanchez J."/>
            <person name="Ferrer M."/>
        </authorList>
    </citation>
    <scope>NUCLEOTIDE SEQUENCE</scope>
</reference>
<feature type="domain" description="Aminoacyl-transfer RNA synthetases class-II family profile" evidence="4">
    <location>
        <begin position="1"/>
        <end position="151"/>
    </location>
</feature>
<dbReference type="InterPro" id="IPR018149">
    <property type="entry name" value="Lys-tRNA-synth_II_C"/>
</dbReference>
<dbReference type="PANTHER" id="PTHR42918:SF6">
    <property type="entry name" value="ELONGATION FACTOR P--(R)-BETA-LYSINE LIGASE"/>
    <property type="match status" value="1"/>
</dbReference>
<keyword evidence="1" id="KW-0436">Ligase</keyword>
<gene>
    <name evidence="5" type="ORF">B1B_16028</name>
</gene>
<dbReference type="GO" id="GO:0006430">
    <property type="term" value="P:lysyl-tRNA aminoacylation"/>
    <property type="evidence" value="ECO:0007669"/>
    <property type="project" value="InterPro"/>
</dbReference>
<dbReference type="EMBL" id="AUZY01010660">
    <property type="protein sequence ID" value="EQD37689.1"/>
    <property type="molecule type" value="Genomic_DNA"/>
</dbReference>
<dbReference type="GO" id="GO:0000049">
    <property type="term" value="F:tRNA binding"/>
    <property type="evidence" value="ECO:0007669"/>
    <property type="project" value="TreeGrafter"/>
</dbReference>
<organism evidence="5">
    <name type="scientific">mine drainage metagenome</name>
    <dbReference type="NCBI Taxonomy" id="410659"/>
    <lineage>
        <taxon>unclassified sequences</taxon>
        <taxon>metagenomes</taxon>
        <taxon>ecological metagenomes</taxon>
    </lineage>
</organism>
<accession>T1A9U4</accession>
<dbReference type="PROSITE" id="PS50862">
    <property type="entry name" value="AA_TRNA_LIGASE_II"/>
    <property type="match status" value="1"/>
</dbReference>
<reference evidence="5" key="1">
    <citation type="submission" date="2013-08" db="EMBL/GenBank/DDBJ databases">
        <authorList>
            <person name="Mendez C."/>
            <person name="Richter M."/>
            <person name="Ferrer M."/>
            <person name="Sanchez J."/>
        </authorList>
    </citation>
    <scope>NUCLEOTIDE SEQUENCE</scope>
</reference>
<dbReference type="Pfam" id="PF00152">
    <property type="entry name" value="tRNA-synt_2"/>
    <property type="match status" value="1"/>
</dbReference>
<feature type="non-terminal residue" evidence="5">
    <location>
        <position position="1"/>
    </location>
</feature>
<evidence type="ECO:0000256" key="2">
    <source>
        <dbReference type="ARBA" id="ARBA00022741"/>
    </source>
</evidence>
<dbReference type="GO" id="GO:0005829">
    <property type="term" value="C:cytosol"/>
    <property type="evidence" value="ECO:0007669"/>
    <property type="project" value="TreeGrafter"/>
</dbReference>
<dbReference type="InterPro" id="IPR045864">
    <property type="entry name" value="aa-tRNA-synth_II/BPL/LPL"/>
</dbReference>
<keyword evidence="2" id="KW-0547">Nucleotide-binding</keyword>
<keyword evidence="3" id="KW-0067">ATP-binding</keyword>
<evidence type="ECO:0000313" key="5">
    <source>
        <dbReference type="EMBL" id="EQD37689.1"/>
    </source>
</evidence>
<dbReference type="Gene3D" id="3.30.930.10">
    <property type="entry name" value="Bira Bifunctional Protein, Domain 2"/>
    <property type="match status" value="1"/>
</dbReference>
<evidence type="ECO:0000256" key="3">
    <source>
        <dbReference type="ARBA" id="ARBA00022840"/>
    </source>
</evidence>
<keyword evidence="5" id="KW-0030">Aminoacyl-tRNA synthetase</keyword>
<dbReference type="SUPFAM" id="SSF55681">
    <property type="entry name" value="Class II aaRS and biotin synthetases"/>
    <property type="match status" value="1"/>
</dbReference>
<proteinExistence type="predicted"/>
<evidence type="ECO:0000256" key="1">
    <source>
        <dbReference type="ARBA" id="ARBA00022598"/>
    </source>
</evidence>
<dbReference type="InterPro" id="IPR004364">
    <property type="entry name" value="Aa-tRNA-synt_II"/>
</dbReference>
<sequence length="151" mass="16946">RQRARLLAATRDFFAARGVLEVDTPLVVNAPVSDVHLHSARVTFANDARPFYLHTSPEYAMKRLLAGGSGDIYQICHVVRALERGRLHNPEFTLVEWYRLGWTLDELIGEVDALVRALLGPRAEVRPLQRLSYRDAFLEHAGLDPFAAADA</sequence>
<dbReference type="GO" id="GO:0004824">
    <property type="term" value="F:lysine-tRNA ligase activity"/>
    <property type="evidence" value="ECO:0007669"/>
    <property type="project" value="InterPro"/>
</dbReference>
<comment type="caution">
    <text evidence="5">The sequence shown here is derived from an EMBL/GenBank/DDBJ whole genome shotgun (WGS) entry which is preliminary data.</text>
</comment>
<dbReference type="AlphaFoldDB" id="T1A9U4"/>
<dbReference type="GO" id="GO:0005524">
    <property type="term" value="F:ATP binding"/>
    <property type="evidence" value="ECO:0007669"/>
    <property type="project" value="UniProtKB-KW"/>
</dbReference>
<dbReference type="PANTHER" id="PTHR42918">
    <property type="entry name" value="LYSYL-TRNA SYNTHETASE"/>
    <property type="match status" value="1"/>
</dbReference>
<name>T1A9U4_9ZZZZ</name>
<evidence type="ECO:0000259" key="4">
    <source>
        <dbReference type="PROSITE" id="PS50862"/>
    </source>
</evidence>